<evidence type="ECO:0000313" key="3">
    <source>
        <dbReference type="Proteomes" id="UP000694660"/>
    </source>
</evidence>
<feature type="region of interest" description="Disordered" evidence="1">
    <location>
        <begin position="461"/>
        <end position="491"/>
    </location>
</feature>
<gene>
    <name evidence="2" type="ORF">I8J34_03430</name>
</gene>
<sequence length="507" mass="55680">MAAAAPDQNNNSRAAAPLLSRLVGQRYLQYFPSLAQLTGSIKATLMLGHALSWTRHYARTEPDRNGWFWQTTEEWRNATGLSRHEQINARSRLRSLGVLEEQGRGMPRRTWFRLNLDAIAEALGRQIGRVVRQWSWSEAVVRTLLGRPVACYKPFAEVASSVAGGLYLSWLCANLRHQPVYAEASRLRHVVASSDDDVGPCVIWFDLAMQDTQRALHIRRSQMEGARTALLHAGLITECWSTGAPARRLTQVNIDAVAAALDGAVRAHEICPAEPENRPQSQQRQGMYGNANPACAKADDWNGGIVHSRLRESGQQGCAKADAMSSGKPQPLYGFTSSTQLPTETVEVDSTNVPAQVSRSGSSNRKETQGRAPFELPGSLGATERHSAIQVLQRLGDTALAQTVADEWASQLALGNVRAPINYLAGLVGRAQCGLFVPARALNRSRKRDATAALEAARRQLPEGMRLEASDRPAPSENSSQERTLPSAAVRDQLDELRRRMRCATTR</sequence>
<reference evidence="3" key="1">
    <citation type="journal article" date="2022" name="ISME J.">
        <title>Genetic and phylogenetic analysis of dissimilatory iodate-reducing bacteria identifies potential niches across the world's oceans.</title>
        <authorList>
            <person name="Reyes-Umana V."/>
            <person name="Henning Z."/>
            <person name="Lee K."/>
            <person name="Barnum T.P."/>
            <person name="Coates J.D."/>
        </authorList>
    </citation>
    <scope>NUCLEOTIDE SEQUENCE [LARGE SCALE GENOMIC DNA]</scope>
    <source>
        <strain evidence="3">IR12</strain>
    </source>
</reference>
<organism evidence="2 3">
    <name type="scientific">Denitromonas iodatirespirans</name>
    <dbReference type="NCBI Taxonomy" id="2795389"/>
    <lineage>
        <taxon>Bacteria</taxon>
        <taxon>Pseudomonadati</taxon>
        <taxon>Pseudomonadota</taxon>
        <taxon>Betaproteobacteria</taxon>
        <taxon>Rhodocyclales</taxon>
        <taxon>Zoogloeaceae</taxon>
        <taxon>Denitromonas</taxon>
    </lineage>
</organism>
<feature type="compositionally biased region" description="Basic and acidic residues" evidence="1">
    <location>
        <begin position="461"/>
        <end position="471"/>
    </location>
</feature>
<comment type="caution">
    <text evidence="2">The sequence shown here is derived from an EMBL/GenBank/DDBJ whole genome shotgun (WGS) entry which is preliminary data.</text>
</comment>
<dbReference type="EMBL" id="JAEKFT010000003">
    <property type="protein sequence ID" value="MBT0960217.1"/>
    <property type="molecule type" value="Genomic_DNA"/>
</dbReference>
<evidence type="ECO:0000313" key="2">
    <source>
        <dbReference type="EMBL" id="MBT0960217.1"/>
    </source>
</evidence>
<dbReference type="Proteomes" id="UP000694660">
    <property type="component" value="Unassembled WGS sequence"/>
</dbReference>
<evidence type="ECO:0000256" key="1">
    <source>
        <dbReference type="SAM" id="MobiDB-lite"/>
    </source>
</evidence>
<protein>
    <submittedName>
        <fullName evidence="2">Uncharacterized protein</fullName>
    </submittedName>
</protein>
<proteinExistence type="predicted"/>
<dbReference type="AlphaFoldDB" id="A0A944HA48"/>
<keyword evidence="3" id="KW-1185">Reference proteome</keyword>
<feature type="region of interest" description="Disordered" evidence="1">
    <location>
        <begin position="345"/>
        <end position="380"/>
    </location>
</feature>
<dbReference type="RefSeq" id="WP_214359971.1">
    <property type="nucleotide sequence ID" value="NZ_JAEKFT010000003.1"/>
</dbReference>
<feature type="compositionally biased region" description="Polar residues" evidence="1">
    <location>
        <begin position="345"/>
        <end position="363"/>
    </location>
</feature>
<accession>A0A944HA48</accession>
<name>A0A944HA48_DENI1</name>